<protein>
    <recommendedName>
        <fullName evidence="4">Phage shock protein A</fullName>
    </recommendedName>
</protein>
<dbReference type="AlphaFoldDB" id="A0A455SPH7"/>
<dbReference type="PANTHER" id="PTHR31088">
    <property type="entry name" value="MEMBRANE-ASSOCIATED PROTEIN VIPP1, CHLOROPLASTIC"/>
    <property type="match status" value="1"/>
</dbReference>
<gene>
    <name evidence="3" type="ORF">KTC_35930</name>
</gene>
<name>A0A455SPH7_9CHLR</name>
<dbReference type="InterPro" id="IPR007157">
    <property type="entry name" value="PspA_VIPP1"/>
</dbReference>
<reference evidence="3" key="1">
    <citation type="submission" date="2018-12" db="EMBL/GenBank/DDBJ databases">
        <title>Novel natural products biosynthetic potential of the class Ktedonobacteria.</title>
        <authorList>
            <person name="Zheng Y."/>
            <person name="Saitou A."/>
            <person name="Wang C.M."/>
            <person name="Toyoda A."/>
            <person name="Minakuchi Y."/>
            <person name="Sekiguchi Y."/>
            <person name="Ueda K."/>
            <person name="Takano H."/>
            <person name="Sakai Y."/>
            <person name="Yokota A."/>
            <person name="Yabe S."/>
        </authorList>
    </citation>
    <scope>NUCLEOTIDE SEQUENCE</scope>
    <source>
        <strain evidence="3">COM3</strain>
    </source>
</reference>
<dbReference type="EMBL" id="AP019376">
    <property type="protein sequence ID" value="BBH88842.1"/>
    <property type="molecule type" value="Genomic_DNA"/>
</dbReference>
<dbReference type="Pfam" id="PF04012">
    <property type="entry name" value="PspA_IM30"/>
    <property type="match status" value="1"/>
</dbReference>
<evidence type="ECO:0000313" key="3">
    <source>
        <dbReference type="EMBL" id="BBH88842.1"/>
    </source>
</evidence>
<proteinExistence type="inferred from homology"/>
<feature type="compositionally biased region" description="Basic and acidic residues" evidence="2">
    <location>
        <begin position="246"/>
        <end position="257"/>
    </location>
</feature>
<accession>A0A455SPH7</accession>
<evidence type="ECO:0000256" key="1">
    <source>
        <dbReference type="ARBA" id="ARBA00043985"/>
    </source>
</evidence>
<comment type="similarity">
    <text evidence="1">Belongs to the PspA/Vipp/IM30 family.</text>
</comment>
<evidence type="ECO:0008006" key="4">
    <source>
        <dbReference type="Google" id="ProtNLM"/>
    </source>
</evidence>
<sequence length="257" mass="29409">MNLLERVLTLLRISLSSVVEQSDDPDKALQQLRLDLRNQLVQVKTQVATAIAESHQLRKRCTEKQAEAEKWLHKAEQAIEQNNDSLARTALSQYNELNKQAQRYQHLQTDQERVITVMRGALRRLEAKITEVETTLELLETRKRNALLQQRVFEALNRTRGIQNDPRTQQAQATTQDAEARAQALVEQHQRDLANELEAISEEQRLEQQLQALKARKSAQGRLPGRKRTTTDNLTAGISPGELSLDELKKHMEASQD</sequence>
<organism evidence="3">
    <name type="scientific">Thermosporothrix sp. COM3</name>
    <dbReference type="NCBI Taxonomy" id="2490863"/>
    <lineage>
        <taxon>Bacteria</taxon>
        <taxon>Bacillati</taxon>
        <taxon>Chloroflexota</taxon>
        <taxon>Ktedonobacteria</taxon>
        <taxon>Ktedonobacterales</taxon>
        <taxon>Thermosporotrichaceae</taxon>
        <taxon>Thermosporothrix</taxon>
    </lineage>
</organism>
<evidence type="ECO:0000256" key="2">
    <source>
        <dbReference type="SAM" id="MobiDB-lite"/>
    </source>
</evidence>
<dbReference type="PANTHER" id="PTHR31088:SF6">
    <property type="entry name" value="PHAGE SHOCK PROTEIN A"/>
    <property type="match status" value="1"/>
</dbReference>
<feature type="compositionally biased region" description="Basic residues" evidence="2">
    <location>
        <begin position="215"/>
        <end position="228"/>
    </location>
</feature>
<feature type="region of interest" description="Disordered" evidence="2">
    <location>
        <begin position="215"/>
        <end position="257"/>
    </location>
</feature>